<dbReference type="Pfam" id="PF07883">
    <property type="entry name" value="Cupin_2"/>
    <property type="match status" value="1"/>
</dbReference>
<keyword evidence="3" id="KW-1185">Reference proteome</keyword>
<protein>
    <recommendedName>
        <fullName evidence="1">Cupin type-2 domain-containing protein</fullName>
    </recommendedName>
</protein>
<accession>A0ABM8YNU6</accession>
<name>A0ABM8YNU6_9BACI</name>
<organism evidence="2 3">
    <name type="scientific">Sutcliffiella rhizosphaerae</name>
    <dbReference type="NCBI Taxonomy" id="2880967"/>
    <lineage>
        <taxon>Bacteria</taxon>
        <taxon>Bacillati</taxon>
        <taxon>Bacillota</taxon>
        <taxon>Bacilli</taxon>
        <taxon>Bacillales</taxon>
        <taxon>Bacillaceae</taxon>
        <taxon>Sutcliffiella</taxon>
    </lineage>
</organism>
<gene>
    <name evidence="2" type="ORF">BACCIP111883_02340</name>
</gene>
<evidence type="ECO:0000313" key="2">
    <source>
        <dbReference type="EMBL" id="CAG9621567.1"/>
    </source>
</evidence>
<dbReference type="RefSeq" id="WP_230501446.1">
    <property type="nucleotide sequence ID" value="NZ_CAKJTJ010000011.1"/>
</dbReference>
<dbReference type="CDD" id="cd02208">
    <property type="entry name" value="cupin_RmlC-like"/>
    <property type="match status" value="1"/>
</dbReference>
<dbReference type="InterPro" id="IPR011051">
    <property type="entry name" value="RmlC_Cupin_sf"/>
</dbReference>
<dbReference type="SUPFAM" id="SSF51182">
    <property type="entry name" value="RmlC-like cupins"/>
    <property type="match status" value="1"/>
</dbReference>
<feature type="domain" description="Cupin type-2" evidence="1">
    <location>
        <begin position="48"/>
        <end position="104"/>
    </location>
</feature>
<dbReference type="EMBL" id="CAKJTJ010000011">
    <property type="protein sequence ID" value="CAG9621567.1"/>
    <property type="molecule type" value="Genomic_DNA"/>
</dbReference>
<comment type="caution">
    <text evidence="2">The sequence shown here is derived from an EMBL/GenBank/DDBJ whole genome shotgun (WGS) entry which is preliminary data.</text>
</comment>
<sequence length="119" mass="13639">MDFYRFDKEVGLAINKYETRAAFFTKVLRSLEDMRLGFIQVEATGIVGYHQATVYQLFIVVEGKGWVTGEDRIRIEIEAGEGVFWQSGEWHESGSDEGMRALVIESTNIDRSLLVRSDR</sequence>
<evidence type="ECO:0000259" key="1">
    <source>
        <dbReference type="Pfam" id="PF07883"/>
    </source>
</evidence>
<dbReference type="InterPro" id="IPR014710">
    <property type="entry name" value="RmlC-like_jellyroll"/>
</dbReference>
<reference evidence="2 3" key="1">
    <citation type="submission" date="2021-10" db="EMBL/GenBank/DDBJ databases">
        <authorList>
            <person name="Criscuolo A."/>
        </authorList>
    </citation>
    <scope>NUCLEOTIDE SEQUENCE [LARGE SCALE GENOMIC DNA]</scope>
    <source>
        <strain evidence="3">CIP 111883</strain>
    </source>
</reference>
<dbReference type="InterPro" id="IPR013096">
    <property type="entry name" value="Cupin_2"/>
</dbReference>
<proteinExistence type="predicted"/>
<evidence type="ECO:0000313" key="3">
    <source>
        <dbReference type="Proteomes" id="UP000789833"/>
    </source>
</evidence>
<dbReference type="Proteomes" id="UP000789833">
    <property type="component" value="Unassembled WGS sequence"/>
</dbReference>
<dbReference type="Gene3D" id="2.60.120.10">
    <property type="entry name" value="Jelly Rolls"/>
    <property type="match status" value="1"/>
</dbReference>